<organism evidence="1 2">
    <name type="scientific">Oldenlandia corymbosa var. corymbosa</name>
    <dbReference type="NCBI Taxonomy" id="529605"/>
    <lineage>
        <taxon>Eukaryota</taxon>
        <taxon>Viridiplantae</taxon>
        <taxon>Streptophyta</taxon>
        <taxon>Embryophyta</taxon>
        <taxon>Tracheophyta</taxon>
        <taxon>Spermatophyta</taxon>
        <taxon>Magnoliopsida</taxon>
        <taxon>eudicotyledons</taxon>
        <taxon>Gunneridae</taxon>
        <taxon>Pentapetalae</taxon>
        <taxon>asterids</taxon>
        <taxon>lamiids</taxon>
        <taxon>Gentianales</taxon>
        <taxon>Rubiaceae</taxon>
        <taxon>Rubioideae</taxon>
        <taxon>Spermacoceae</taxon>
        <taxon>Hedyotis-Oldenlandia complex</taxon>
        <taxon>Oldenlandia</taxon>
    </lineage>
</organism>
<dbReference type="InterPro" id="IPR039206">
    <property type="entry name" value="MORF/ORRM1/DAG-like"/>
</dbReference>
<dbReference type="GO" id="GO:0016554">
    <property type="term" value="P:cytidine to uridine editing"/>
    <property type="evidence" value="ECO:0007669"/>
    <property type="project" value="InterPro"/>
</dbReference>
<dbReference type="AlphaFoldDB" id="A0AAV1CI66"/>
<evidence type="ECO:0000313" key="2">
    <source>
        <dbReference type="Proteomes" id="UP001161247"/>
    </source>
</evidence>
<dbReference type="GO" id="GO:0080156">
    <property type="term" value="P:mitochondrial mRNA modification"/>
    <property type="evidence" value="ECO:0007669"/>
    <property type="project" value="TreeGrafter"/>
</dbReference>
<proteinExistence type="predicted"/>
<reference evidence="1" key="1">
    <citation type="submission" date="2023-03" db="EMBL/GenBank/DDBJ databases">
        <authorList>
            <person name="Julca I."/>
        </authorList>
    </citation>
    <scope>NUCLEOTIDE SEQUENCE</scope>
</reference>
<gene>
    <name evidence="1" type="ORF">OLC1_LOCUS6088</name>
</gene>
<dbReference type="EMBL" id="OX459119">
    <property type="protein sequence ID" value="CAI9095031.1"/>
    <property type="molecule type" value="Genomic_DNA"/>
</dbReference>
<dbReference type="Proteomes" id="UP001161247">
    <property type="component" value="Chromosome 2"/>
</dbReference>
<dbReference type="PANTHER" id="PTHR31346">
    <property type="entry name" value="MULTIPLE ORGANELLAR RNA EDITING FACTOR 2, CHLOROPLASTIC-RELATED-RELATED"/>
    <property type="match status" value="1"/>
</dbReference>
<accession>A0AAV1CI66</accession>
<dbReference type="GO" id="GO:0005739">
    <property type="term" value="C:mitochondrion"/>
    <property type="evidence" value="ECO:0007669"/>
    <property type="project" value="TreeGrafter"/>
</dbReference>
<sequence>MATQIFASPSLLNLSSETYNPLFARSFKSPISVSMLKPQSTVVGSARFGFARRCCHSLVNNVQNRSLWPEEILLIPGCDFEHWLVVVEELDKSWSRDQIIESYIIGSE</sequence>
<dbReference type="PANTHER" id="PTHR31346:SF4">
    <property type="entry name" value="MULTIPLE ORGANELLAR RNA EDITING FACTOR 8, CHLOROPLASTIC_MITOCHONDRIAL"/>
    <property type="match status" value="1"/>
</dbReference>
<protein>
    <submittedName>
        <fullName evidence="1">OLC1v1030883C1</fullName>
    </submittedName>
</protein>
<name>A0AAV1CI66_OLDCO</name>
<keyword evidence="2" id="KW-1185">Reference proteome</keyword>
<evidence type="ECO:0000313" key="1">
    <source>
        <dbReference type="EMBL" id="CAI9095031.1"/>
    </source>
</evidence>